<dbReference type="Proteomes" id="UP001151760">
    <property type="component" value="Unassembled WGS sequence"/>
</dbReference>
<feature type="compositionally biased region" description="Low complexity" evidence="1">
    <location>
        <begin position="84"/>
        <end position="96"/>
    </location>
</feature>
<feature type="compositionally biased region" description="Acidic residues" evidence="1">
    <location>
        <begin position="63"/>
        <end position="75"/>
    </location>
</feature>
<gene>
    <name evidence="2" type="ORF">Tco_0821306</name>
</gene>
<feature type="region of interest" description="Disordered" evidence="1">
    <location>
        <begin position="63"/>
        <end position="128"/>
    </location>
</feature>
<sequence>MIGCKMMRTLTSVKFESILILGLPCCLSSSSSVRCLENVVPVPFPKDPSEAIRQAFLVETETESEPFYDPIETETPESPHTVASPTSLPDSTSPTSHAEESEDSDTSGARSTSSDFTAPLSPDHPLTHTSPTLVLFLRRTAHIAVRVPPAMSPGHFACIAEVATMSDSVFCKRFRSSYKTSPSSSPLDLPSRKRSRGTAELVEYDKEEDEEDEDEEVEESLDFDSESEDVENEGPTAEDEDPAAGDECLAAGDEGPVMIVESLGLGGDEAVPRGQQRAAPVVETAIKPERPERVLALRQPTFTTWIDLEDGRAYIDVPAYPPPASLVQTQPSPEWSSISLRISPAPSIVPSPISSSMIPLTVPSLVASPATAKTEIFLTKLGAQVEMQEGLIHDHTVRLGELSLALFERYDKDIGELFTRSGVVKDEIFSQRYRLRSLEHKQERRAALWHAISDTQMENQELQLQITKERHARLDLAEIVASMRRGQEPRGDV</sequence>
<evidence type="ECO:0000256" key="1">
    <source>
        <dbReference type="SAM" id="MobiDB-lite"/>
    </source>
</evidence>
<feature type="compositionally biased region" description="Acidic residues" evidence="1">
    <location>
        <begin position="205"/>
        <end position="244"/>
    </location>
</feature>
<feature type="compositionally biased region" description="Polar residues" evidence="1">
    <location>
        <begin position="106"/>
        <end position="116"/>
    </location>
</feature>
<comment type="caution">
    <text evidence="2">The sequence shown here is derived from an EMBL/GenBank/DDBJ whole genome shotgun (WGS) entry which is preliminary data.</text>
</comment>
<feature type="compositionally biased region" description="Low complexity" evidence="1">
    <location>
        <begin position="177"/>
        <end position="189"/>
    </location>
</feature>
<accession>A0ABQ5AEH7</accession>
<feature type="region of interest" description="Disordered" evidence="1">
    <location>
        <begin position="177"/>
        <end position="246"/>
    </location>
</feature>
<name>A0ABQ5AEH7_9ASTR</name>
<reference evidence="2" key="1">
    <citation type="journal article" date="2022" name="Int. J. Mol. Sci.">
        <title>Draft Genome of Tanacetum Coccineum: Genomic Comparison of Closely Related Tanacetum-Family Plants.</title>
        <authorList>
            <person name="Yamashiro T."/>
            <person name="Shiraishi A."/>
            <person name="Nakayama K."/>
            <person name="Satake H."/>
        </authorList>
    </citation>
    <scope>NUCLEOTIDE SEQUENCE</scope>
</reference>
<keyword evidence="3" id="KW-1185">Reference proteome</keyword>
<proteinExistence type="predicted"/>
<reference evidence="2" key="2">
    <citation type="submission" date="2022-01" db="EMBL/GenBank/DDBJ databases">
        <authorList>
            <person name="Yamashiro T."/>
            <person name="Shiraishi A."/>
            <person name="Satake H."/>
            <person name="Nakayama K."/>
        </authorList>
    </citation>
    <scope>NUCLEOTIDE SEQUENCE</scope>
</reference>
<protein>
    <submittedName>
        <fullName evidence="2">Uncharacterized protein</fullName>
    </submittedName>
</protein>
<evidence type="ECO:0000313" key="3">
    <source>
        <dbReference type="Proteomes" id="UP001151760"/>
    </source>
</evidence>
<organism evidence="2 3">
    <name type="scientific">Tanacetum coccineum</name>
    <dbReference type="NCBI Taxonomy" id="301880"/>
    <lineage>
        <taxon>Eukaryota</taxon>
        <taxon>Viridiplantae</taxon>
        <taxon>Streptophyta</taxon>
        <taxon>Embryophyta</taxon>
        <taxon>Tracheophyta</taxon>
        <taxon>Spermatophyta</taxon>
        <taxon>Magnoliopsida</taxon>
        <taxon>eudicotyledons</taxon>
        <taxon>Gunneridae</taxon>
        <taxon>Pentapetalae</taxon>
        <taxon>asterids</taxon>
        <taxon>campanulids</taxon>
        <taxon>Asterales</taxon>
        <taxon>Asteraceae</taxon>
        <taxon>Asteroideae</taxon>
        <taxon>Anthemideae</taxon>
        <taxon>Anthemidinae</taxon>
        <taxon>Tanacetum</taxon>
    </lineage>
</organism>
<dbReference type="EMBL" id="BQNB010012171">
    <property type="protein sequence ID" value="GJT00137.1"/>
    <property type="molecule type" value="Genomic_DNA"/>
</dbReference>
<evidence type="ECO:0000313" key="2">
    <source>
        <dbReference type="EMBL" id="GJT00137.1"/>
    </source>
</evidence>